<dbReference type="OrthoDB" id="9796962at2"/>
<dbReference type="Proteomes" id="UP000239326">
    <property type="component" value="Chromosome"/>
</dbReference>
<evidence type="ECO:0000313" key="3">
    <source>
        <dbReference type="Proteomes" id="UP000239326"/>
    </source>
</evidence>
<dbReference type="SUPFAM" id="SSF110087">
    <property type="entry name" value="DR1885-like metal-binding protein"/>
    <property type="match status" value="1"/>
</dbReference>
<dbReference type="Gene3D" id="2.60.40.1890">
    <property type="entry name" value="PCu(A)C copper chaperone"/>
    <property type="match status" value="1"/>
</dbReference>
<dbReference type="PANTHER" id="PTHR36302:SF1">
    <property type="entry name" value="COPPER CHAPERONE PCU(A)C"/>
    <property type="match status" value="1"/>
</dbReference>
<evidence type="ECO:0008006" key="4">
    <source>
        <dbReference type="Google" id="ProtNLM"/>
    </source>
</evidence>
<gene>
    <name evidence="2" type="ORF">C6571_05295</name>
</gene>
<keyword evidence="1" id="KW-0732">Signal</keyword>
<name>A0A2S0MY13_9BURK</name>
<dbReference type="KEGG" id="simp:C6571_05295"/>
<proteinExistence type="predicted"/>
<dbReference type="InterPro" id="IPR007410">
    <property type="entry name" value="LpqE-like"/>
</dbReference>
<evidence type="ECO:0000313" key="2">
    <source>
        <dbReference type="EMBL" id="AVO40778.1"/>
    </source>
</evidence>
<dbReference type="RefSeq" id="WP_106445769.1">
    <property type="nucleotide sequence ID" value="NZ_CP027669.1"/>
</dbReference>
<dbReference type="EMBL" id="CP027669">
    <property type="protein sequence ID" value="AVO40778.1"/>
    <property type="molecule type" value="Genomic_DNA"/>
</dbReference>
<reference evidence="2 3" key="1">
    <citation type="submission" date="2018-03" db="EMBL/GenBank/DDBJ databases">
        <title>Genome sequencing of Simplicispira sp.</title>
        <authorList>
            <person name="Kim S.-J."/>
            <person name="Heo J."/>
            <person name="Kwon S.-W."/>
        </authorList>
    </citation>
    <scope>NUCLEOTIDE SEQUENCE [LARGE SCALE GENOMIC DNA]</scope>
    <source>
        <strain evidence="2 3">SC1-8</strain>
    </source>
</reference>
<keyword evidence="3" id="KW-1185">Reference proteome</keyword>
<dbReference type="Pfam" id="PF04314">
    <property type="entry name" value="PCuAC"/>
    <property type="match status" value="1"/>
</dbReference>
<sequence>MTMQRFTTPLLLAATLLAGNAYAQGAAPAAVDGAWVRASVQGQKSSGAFMRITASEPLQLLRAETPAAGHAEVHEMKMDGNVMKMRALPELDLPAGKAVELKPGGYHIMLMDLKAPLAKDTQLPLTLVFKDAKGDERRMELQLPVATMAPGGPAAPMAMPMHKH</sequence>
<evidence type="ECO:0000256" key="1">
    <source>
        <dbReference type="SAM" id="SignalP"/>
    </source>
</evidence>
<protein>
    <recommendedName>
        <fullName evidence="4">Copper chaperone PCu(A)C</fullName>
    </recommendedName>
</protein>
<accession>A0A2S0MY13</accession>
<dbReference type="AlphaFoldDB" id="A0A2S0MY13"/>
<dbReference type="InterPro" id="IPR058248">
    <property type="entry name" value="Lxx211020-like"/>
</dbReference>
<feature type="chain" id="PRO_5015608335" description="Copper chaperone PCu(A)C" evidence="1">
    <location>
        <begin position="24"/>
        <end position="164"/>
    </location>
</feature>
<dbReference type="InterPro" id="IPR036182">
    <property type="entry name" value="PCuAC_sf"/>
</dbReference>
<feature type="signal peptide" evidence="1">
    <location>
        <begin position="1"/>
        <end position="23"/>
    </location>
</feature>
<organism evidence="2 3">
    <name type="scientific">Simplicispira suum</name>
    <dbReference type="NCBI Taxonomy" id="2109915"/>
    <lineage>
        <taxon>Bacteria</taxon>
        <taxon>Pseudomonadati</taxon>
        <taxon>Pseudomonadota</taxon>
        <taxon>Betaproteobacteria</taxon>
        <taxon>Burkholderiales</taxon>
        <taxon>Comamonadaceae</taxon>
        <taxon>Simplicispira</taxon>
    </lineage>
</organism>
<dbReference type="PANTHER" id="PTHR36302">
    <property type="entry name" value="BLR7088 PROTEIN"/>
    <property type="match status" value="1"/>
</dbReference>